<sequence length="114" mass="12507">MKTEPKRTRFVGVRFTPEEFAQLETLAQAAQVELSAYIRHVLVKAKAPQRARNKSPNIAALGQALVALNRIGTNINQIAHQANIAGNADVYRQAQDDRKMLITAAQAVIAAMEN</sequence>
<dbReference type="KEGG" id="ccot:CCAX7_46240"/>
<evidence type="ECO:0000313" key="2">
    <source>
        <dbReference type="Proteomes" id="UP000287394"/>
    </source>
</evidence>
<protein>
    <submittedName>
        <fullName evidence="1">Uncharacterized protein</fullName>
    </submittedName>
</protein>
<reference evidence="1 2" key="1">
    <citation type="journal article" date="2019" name="Int. J. Syst. Evol. Microbiol.">
        <title>Capsulimonas corticalis gen. nov., sp. nov., an aerobic capsulated bacterium, of a novel bacterial order, Capsulimonadales ord. nov., of the class Armatimonadia of the phylum Armatimonadetes.</title>
        <authorList>
            <person name="Li J."/>
            <person name="Kudo C."/>
            <person name="Tonouchi A."/>
        </authorList>
    </citation>
    <scope>NUCLEOTIDE SEQUENCE [LARGE SCALE GENOMIC DNA]</scope>
    <source>
        <strain evidence="1 2">AX-7</strain>
    </source>
</reference>
<dbReference type="Proteomes" id="UP000287394">
    <property type="component" value="Chromosome"/>
</dbReference>
<accession>A0A402D530</accession>
<keyword evidence="2" id="KW-1185">Reference proteome</keyword>
<proteinExistence type="predicted"/>
<dbReference type="Pfam" id="PF21983">
    <property type="entry name" value="NikA-like"/>
    <property type="match status" value="1"/>
</dbReference>
<dbReference type="OrthoDB" id="681025at2"/>
<dbReference type="EMBL" id="AP025739">
    <property type="protein sequence ID" value="BDI32573.1"/>
    <property type="molecule type" value="Genomic_DNA"/>
</dbReference>
<dbReference type="InterPro" id="IPR053842">
    <property type="entry name" value="NikA-like"/>
</dbReference>
<evidence type="ECO:0000313" key="1">
    <source>
        <dbReference type="EMBL" id="BDI32573.1"/>
    </source>
</evidence>
<gene>
    <name evidence="1" type="ORF">CCAX7_46240</name>
</gene>
<name>A0A402D530_9BACT</name>
<dbReference type="RefSeq" id="WP_119324603.1">
    <property type="nucleotide sequence ID" value="NZ_AP025739.1"/>
</dbReference>
<dbReference type="AlphaFoldDB" id="A0A402D530"/>
<organism evidence="1 2">
    <name type="scientific">Capsulimonas corticalis</name>
    <dbReference type="NCBI Taxonomy" id="2219043"/>
    <lineage>
        <taxon>Bacteria</taxon>
        <taxon>Bacillati</taxon>
        <taxon>Armatimonadota</taxon>
        <taxon>Armatimonadia</taxon>
        <taxon>Capsulimonadales</taxon>
        <taxon>Capsulimonadaceae</taxon>
        <taxon>Capsulimonas</taxon>
    </lineage>
</organism>